<dbReference type="AlphaFoldDB" id="A0A0M3IH72"/>
<name>A0A0M3IH72_ASCLU</name>
<dbReference type="Proteomes" id="UP000036681">
    <property type="component" value="Unplaced"/>
</dbReference>
<accession>A0A0M3IH72</accession>
<reference evidence="2" key="1">
    <citation type="submission" date="2017-02" db="UniProtKB">
        <authorList>
            <consortium name="WormBaseParasite"/>
        </authorList>
    </citation>
    <scope>IDENTIFICATION</scope>
</reference>
<organism evidence="1 2">
    <name type="scientific">Ascaris lumbricoides</name>
    <name type="common">Giant roundworm</name>
    <dbReference type="NCBI Taxonomy" id="6252"/>
    <lineage>
        <taxon>Eukaryota</taxon>
        <taxon>Metazoa</taxon>
        <taxon>Ecdysozoa</taxon>
        <taxon>Nematoda</taxon>
        <taxon>Chromadorea</taxon>
        <taxon>Rhabditida</taxon>
        <taxon>Spirurina</taxon>
        <taxon>Ascaridomorpha</taxon>
        <taxon>Ascaridoidea</taxon>
        <taxon>Ascarididae</taxon>
        <taxon>Ascaris</taxon>
    </lineage>
</organism>
<evidence type="ECO:0000313" key="1">
    <source>
        <dbReference type="Proteomes" id="UP000036681"/>
    </source>
</evidence>
<evidence type="ECO:0000313" key="2">
    <source>
        <dbReference type="WBParaSite" id="ALUE_0001772801-mRNA-1"/>
    </source>
</evidence>
<dbReference type="WBParaSite" id="ALUE_0001772801-mRNA-1">
    <property type="protein sequence ID" value="ALUE_0001772801-mRNA-1"/>
    <property type="gene ID" value="ALUE_0001772801"/>
</dbReference>
<keyword evidence="1" id="KW-1185">Reference proteome</keyword>
<proteinExistence type="predicted"/>
<sequence length="36" mass="4384">MLLKAHLQRYAEKEISDHFVDDVRFEYNDVRPTFLS</sequence>
<protein>
    <submittedName>
        <fullName evidence="2">Transposase</fullName>
    </submittedName>
</protein>